<dbReference type="PROSITE" id="PS50010">
    <property type="entry name" value="DH_2"/>
    <property type="match status" value="1"/>
</dbReference>
<dbReference type="SUPFAM" id="SSF48065">
    <property type="entry name" value="DBL homology domain (DH-domain)"/>
    <property type="match status" value="1"/>
</dbReference>
<evidence type="ECO:0000313" key="4">
    <source>
        <dbReference type="Ensembl" id="ENSPPAP00000010577.1"/>
    </source>
</evidence>
<dbReference type="GO" id="GO:0005634">
    <property type="term" value="C:nucleus"/>
    <property type="evidence" value="ECO:0007669"/>
    <property type="project" value="Ensembl"/>
</dbReference>
<feature type="region of interest" description="Disordered" evidence="1">
    <location>
        <begin position="603"/>
        <end position="639"/>
    </location>
</feature>
<dbReference type="EMBL" id="AJFE02012094">
    <property type="status" value="NOT_ANNOTATED_CDS"/>
    <property type="molecule type" value="Genomic_DNA"/>
</dbReference>
<dbReference type="EMBL" id="AJFE02012090">
    <property type="status" value="NOT_ANNOTATED_CDS"/>
    <property type="molecule type" value="Genomic_DNA"/>
</dbReference>
<dbReference type="SMART" id="SM00233">
    <property type="entry name" value="PH"/>
    <property type="match status" value="1"/>
</dbReference>
<dbReference type="InterPro" id="IPR000219">
    <property type="entry name" value="DH_dom"/>
</dbReference>
<feature type="compositionally biased region" description="Polar residues" evidence="1">
    <location>
        <begin position="1205"/>
        <end position="1222"/>
    </location>
</feature>
<dbReference type="SUPFAM" id="SSF50729">
    <property type="entry name" value="PH domain-like"/>
    <property type="match status" value="1"/>
</dbReference>
<feature type="compositionally biased region" description="Low complexity" evidence="1">
    <location>
        <begin position="1649"/>
        <end position="1663"/>
    </location>
</feature>
<dbReference type="Gene3D" id="1.20.900.10">
    <property type="entry name" value="Dbl homology (DH) domain"/>
    <property type="match status" value="1"/>
</dbReference>
<evidence type="ECO:0000259" key="3">
    <source>
        <dbReference type="PROSITE" id="PS50010"/>
    </source>
</evidence>
<reference evidence="4 5" key="1">
    <citation type="journal article" date="2012" name="Nature">
        <title>The bonobo genome compared with the chimpanzee and human genomes.</title>
        <authorList>
            <person name="Prufer K."/>
            <person name="Munch K."/>
            <person name="Hellmann I."/>
            <person name="Akagi K."/>
            <person name="Miller J.R."/>
            <person name="Walenz B."/>
            <person name="Koren S."/>
            <person name="Sutton G."/>
            <person name="Kodira C."/>
            <person name="Winer R."/>
            <person name="Knight J.R."/>
            <person name="Mullikin J.C."/>
            <person name="Meader S.J."/>
            <person name="Ponting C.P."/>
            <person name="Lunter G."/>
            <person name="Higashino S."/>
            <person name="Hobolth A."/>
            <person name="Dutheil J."/>
            <person name="Karakoc E."/>
            <person name="Alkan C."/>
            <person name="Sajjadian S."/>
            <person name="Catacchio C.R."/>
            <person name="Ventura M."/>
            <person name="Marques-Bonet T."/>
            <person name="Eichler E.E."/>
            <person name="Andre C."/>
            <person name="Atencia R."/>
            <person name="Mugisha L."/>
            <person name="Junhold J."/>
            <person name="Patterson N."/>
            <person name="Siebauer M."/>
            <person name="Good J.M."/>
            <person name="Fischer A."/>
            <person name="Ptak S.E."/>
            <person name="Lachmann M."/>
            <person name="Symer D.E."/>
            <person name="Mailund T."/>
            <person name="Schierup M.H."/>
            <person name="Andres A.M."/>
            <person name="Kelso J."/>
            <person name="Paabo S."/>
        </authorList>
    </citation>
    <scope>NUCLEOTIDE SEQUENCE [LARGE SCALE GENOMIC DNA]</scope>
</reference>
<dbReference type="Ensembl" id="ENSPPAT00000033229.1">
    <property type="protein sequence ID" value="ENSPPAP00000010577.1"/>
    <property type="gene ID" value="ENSPPAG00000028493.1"/>
</dbReference>
<dbReference type="GeneTree" id="ENSGT00940000162507"/>
<feature type="region of interest" description="Disordered" evidence="1">
    <location>
        <begin position="1700"/>
        <end position="1731"/>
    </location>
</feature>
<dbReference type="PANTHER" id="PTHR45845">
    <property type="entry name" value="RHO GUANINE NUCLEOTIDE EXCHANGE FACTOR-RELATED"/>
    <property type="match status" value="1"/>
</dbReference>
<feature type="compositionally biased region" description="Polar residues" evidence="1">
    <location>
        <begin position="1238"/>
        <end position="1248"/>
    </location>
</feature>
<gene>
    <name evidence="4" type="primary">PLEKHG4B</name>
</gene>
<dbReference type="GO" id="GO:0005085">
    <property type="term" value="F:guanyl-nucleotide exchange factor activity"/>
    <property type="evidence" value="ECO:0007669"/>
    <property type="project" value="Ensembl"/>
</dbReference>
<dbReference type="InterPro" id="IPR001849">
    <property type="entry name" value="PH_domain"/>
</dbReference>
<evidence type="ECO:0000259" key="2">
    <source>
        <dbReference type="PROSITE" id="PS50003"/>
    </source>
</evidence>
<dbReference type="GO" id="GO:0005829">
    <property type="term" value="C:cytosol"/>
    <property type="evidence" value="ECO:0007669"/>
    <property type="project" value="UniProtKB-ARBA"/>
</dbReference>
<feature type="region of interest" description="Disordered" evidence="1">
    <location>
        <begin position="485"/>
        <end position="579"/>
    </location>
</feature>
<dbReference type="GO" id="GO:0005911">
    <property type="term" value="C:cell-cell junction"/>
    <property type="evidence" value="ECO:0007669"/>
    <property type="project" value="Ensembl"/>
</dbReference>
<dbReference type="InterPro" id="IPR052231">
    <property type="entry name" value="Rho_GEF_signaling-related"/>
</dbReference>
<name>A0A2R9A012_PANPA</name>
<dbReference type="GO" id="GO:0009925">
    <property type="term" value="C:basal plasma membrane"/>
    <property type="evidence" value="ECO:0007669"/>
    <property type="project" value="Ensembl"/>
</dbReference>
<feature type="compositionally biased region" description="Pro residues" evidence="1">
    <location>
        <begin position="52"/>
        <end position="64"/>
    </location>
</feature>
<sequence>MAGPRAPGSERTKAEATAARARGGAAQVGASGARRELRSRVQGRRPAQAGPSEPPRGDPGPAPLSPGSGGAPGTRAAKAASAQCTAGPGRVRGKRRSSGDQGPAWVSAQQTAGAAQAPRDLESLDACIQRTLSALYPPFEATAATVLWQLFSVAERCHGGDGLHCLTSFLLPAKKALQHLQQEACARYRGLVFLHPGWPLCAHEKVVVQLASLHGVRLQPGDFYLQVTSAGKQSARLVLKCLSRLGRGTEEVTVPEAMYGCVFTGAFLEWVNRERRHVPLQTCLLTSGLAVHRAPWSDVTDPVFVPSPRAILQSYSSCTGPERLPSSPSEAPVPTQATAGPHFQGSTSCPDTLTSPCCRGRTGSDQLRHLPYPERAELGSPRTLSGSSDRDFEKVSPSEQGPRMPPENCGGSGERPDPMDQEDGPKALTFHTDLGIPSSRRRPPGDPACVQPRRWFRESYMEALRNPMPLGSSEEALGDLTCSSLAGASRDLGTGAAASGTQEETSGPRGDPQQTPSLEKERHTPSQTGPGAAGRTLPRRSRSWERAPRSSRGAQAAACHTSHHSAGSRPGGHLGGQAVGTPNCVPVEGPGCTKEEDVLGSSACVSTDGGSLHCHNPSGPSDVPAQQPHPEQEGWPPGTGDFPSQVPKQVLDVSQELLQSGVVTLPGTRDRHGRAVVQVRTRSLLWTREHSSCAELTRLLLYFHSIPRKEVRDLGLVVLVDARRSPAAPAVSQALSGLQNNTSPIIHSILLLVDKESAFRPDKDAIIQCEVVSSLKAVHKFVDSCQLTADLDGSFPYSHGDWICFRQRLEHFAANCEEAIIFLQNSFCSLNTHRTPRTAQEVAELIDQHETMMKLVLEDPLLVSLRLEGGTILARLRREELGTEDSRDTLEAATSLYDRVDEEVHRLVLTSNNRLQQLEHLRELASLLEGNDQQSCQKGLQLAKENPQRTEEMVQDFRRGLSAVVSQAECREGELARWTRSSELCETVSSWMGPLDTEACPSSPVAECLRSCHQEATSVAAEAFPGAGVAVLKPHALGKPWASQQDLWLQYPQTRLRLEEALSEAAPDPSLPPLAQSPPKHERAQEAMRRHHKPPSFPSTDSEGGAWEPAEPLSGLPGPALLCGQDGEPLGPGLCAPWDPLSLLRGLPGAGATTAHLEDSSACSSEPTQTLASRPRKHPQKKMIKKTQSFEIPQPDSGPRDSCQPDHTSVFSKGLEVTSTVATEKKLPLRQRARSPPITRSRSLSSPSGLHPAEEDERQQVGSSRLRHIMAEMIATEREYIRCLGYVIDNYFPEMERMDLPQGLRGKHHVIFGNLEKLHDFHQQHFLRELERCQHCPLAVGRSFLRHEEQFGMYVIYSKNKPQSDALLSSHGNAFFKDKQRELGDKMDLASYLLRPVQRVAKYALLLQDLLKEASCGLAQGQELGELRAAEVVVCFQLRHGNDLLAMDAIRGCDVNLKEQGQLRCRDEFIVCCRRKKYLRHVFLFEDLILFSKTQKVEGSHDVYLYKQSFKTAEIGMTENVGDSGLRFEIWFRRRRKSQDTYILQASSAEVKSAWTDVIGRILWRQALKSRELRIQEMASMGTGNQPFMDVKPRDRTPDCAVISDRAPKCAVMSDRVPDSIVKGTESQMRGSTAVSSSDHTAPFKRPHSTISDSSTSSSSSQSSSILGSLGLLVSSSPAHPGLWSPAYSPWSSDIRACVEEDEPEPELETGTQAAVREGAPAVLLSRTRQA</sequence>
<dbReference type="Bgee" id="ENSPPAG00000028493">
    <property type="expression patterns" value="Expressed in placenta and 6 other cell types or tissues"/>
</dbReference>
<dbReference type="PROSITE" id="PS50003">
    <property type="entry name" value="PH_DOMAIN"/>
    <property type="match status" value="1"/>
</dbReference>
<dbReference type="Gene3D" id="2.30.29.30">
    <property type="entry name" value="Pleckstrin-homology domain (PH domain)/Phosphotyrosine-binding domain (PTB)"/>
    <property type="match status" value="1"/>
</dbReference>
<dbReference type="InterPro" id="IPR055251">
    <property type="entry name" value="SOS1_NGEF_PH"/>
</dbReference>
<dbReference type="Proteomes" id="UP000240080">
    <property type="component" value="Chromosome 5"/>
</dbReference>
<feature type="compositionally biased region" description="Basic and acidic residues" evidence="1">
    <location>
        <begin position="366"/>
        <end position="377"/>
    </location>
</feature>
<feature type="compositionally biased region" description="Basic residues" evidence="1">
    <location>
        <begin position="1174"/>
        <end position="1185"/>
    </location>
</feature>
<dbReference type="CDD" id="cd00160">
    <property type="entry name" value="RhoGEF"/>
    <property type="match status" value="1"/>
</dbReference>
<evidence type="ECO:0000256" key="1">
    <source>
        <dbReference type="SAM" id="MobiDB-lite"/>
    </source>
</evidence>
<accession>A0A2R9A012</accession>
<dbReference type="EMBL" id="AJFE02012092">
    <property type="status" value="NOT_ANNOTATED_CDS"/>
    <property type="molecule type" value="Genomic_DNA"/>
</dbReference>
<feature type="compositionally biased region" description="Basic and acidic residues" evidence="1">
    <location>
        <begin position="1079"/>
        <end position="1088"/>
    </location>
</feature>
<dbReference type="CDD" id="cd13242">
    <property type="entry name" value="PH_puratrophin-1"/>
    <property type="match status" value="1"/>
</dbReference>
<feature type="region of interest" description="Disordered" evidence="1">
    <location>
        <begin position="1153"/>
        <end position="1263"/>
    </location>
</feature>
<dbReference type="PANTHER" id="PTHR45845:SF1">
    <property type="entry name" value="PLECKSTRIN HOMOLOGY AND RHOGEF DOMAIN CONTAINING G4B"/>
    <property type="match status" value="1"/>
</dbReference>
<evidence type="ECO:0000313" key="5">
    <source>
        <dbReference type="Proteomes" id="UP000240080"/>
    </source>
</evidence>
<feature type="region of interest" description="Disordered" evidence="1">
    <location>
        <begin position="1"/>
        <end position="116"/>
    </location>
</feature>
<feature type="compositionally biased region" description="Polar residues" evidence="1">
    <location>
        <begin position="344"/>
        <end position="355"/>
    </location>
</feature>
<organism evidence="4 5">
    <name type="scientific">Pan paniscus</name>
    <name type="common">Pygmy chimpanzee</name>
    <name type="synonym">Bonobo</name>
    <dbReference type="NCBI Taxonomy" id="9597"/>
    <lineage>
        <taxon>Eukaryota</taxon>
        <taxon>Metazoa</taxon>
        <taxon>Chordata</taxon>
        <taxon>Craniata</taxon>
        <taxon>Vertebrata</taxon>
        <taxon>Euteleostomi</taxon>
        <taxon>Mammalia</taxon>
        <taxon>Eutheria</taxon>
        <taxon>Euarchontoglires</taxon>
        <taxon>Primates</taxon>
        <taxon>Haplorrhini</taxon>
        <taxon>Catarrhini</taxon>
        <taxon>Hominidae</taxon>
        <taxon>Pan</taxon>
    </lineage>
</organism>
<dbReference type="Pfam" id="PF22697">
    <property type="entry name" value="SOS1_NGEF_PH"/>
    <property type="match status" value="1"/>
</dbReference>
<dbReference type="EMBL" id="AJFE02012091">
    <property type="status" value="NOT_ANNOTATED_CDS"/>
    <property type="molecule type" value="Genomic_DNA"/>
</dbReference>
<reference evidence="4" key="2">
    <citation type="submission" date="2025-08" db="UniProtKB">
        <authorList>
            <consortium name="Ensembl"/>
        </authorList>
    </citation>
    <scope>IDENTIFICATION</scope>
</reference>
<dbReference type="InterPro" id="IPR035899">
    <property type="entry name" value="DBL_dom_sf"/>
</dbReference>
<feature type="compositionally biased region" description="Polar residues" evidence="1">
    <location>
        <begin position="1161"/>
        <end position="1172"/>
    </location>
</feature>
<feature type="domain" description="PH" evidence="2">
    <location>
        <begin position="1456"/>
        <end position="1564"/>
    </location>
</feature>
<dbReference type="SMART" id="SM00325">
    <property type="entry name" value="RhoGEF"/>
    <property type="match status" value="1"/>
</dbReference>
<reference evidence="4" key="3">
    <citation type="submission" date="2025-09" db="UniProtKB">
        <authorList>
            <consortium name="Ensembl"/>
        </authorList>
    </citation>
    <scope>IDENTIFICATION</scope>
</reference>
<feature type="compositionally biased region" description="Low complexity" evidence="1">
    <location>
        <begin position="15"/>
        <end position="32"/>
    </location>
</feature>
<dbReference type="Pfam" id="PF00621">
    <property type="entry name" value="RhoGEF"/>
    <property type="match status" value="1"/>
</dbReference>
<protein>
    <submittedName>
        <fullName evidence="4">Pleckstrin homology and RhoGEF domain containing G4B</fullName>
    </submittedName>
</protein>
<proteinExistence type="predicted"/>
<feature type="region of interest" description="Disordered" evidence="1">
    <location>
        <begin position="316"/>
        <end position="452"/>
    </location>
</feature>
<dbReference type="EMBL" id="AJFE02012089">
    <property type="status" value="NOT_ANNOTATED_CDS"/>
    <property type="molecule type" value="Genomic_DNA"/>
</dbReference>
<dbReference type="STRING" id="9597.ENSPPAP00000010577"/>
<keyword evidence="5" id="KW-1185">Reference proteome</keyword>
<feature type="domain" description="DH" evidence="3">
    <location>
        <begin position="1265"/>
        <end position="1444"/>
    </location>
</feature>
<feature type="compositionally biased region" description="Gly residues" evidence="1">
    <location>
        <begin position="569"/>
        <end position="578"/>
    </location>
</feature>
<dbReference type="GO" id="GO:0098609">
    <property type="term" value="P:cell-cell adhesion"/>
    <property type="evidence" value="ECO:0007669"/>
    <property type="project" value="Ensembl"/>
</dbReference>
<dbReference type="InterPro" id="IPR011993">
    <property type="entry name" value="PH-like_dom_sf"/>
</dbReference>
<feature type="region of interest" description="Disordered" evidence="1">
    <location>
        <begin position="1063"/>
        <end position="1124"/>
    </location>
</feature>
<dbReference type="EMBL" id="AJFE02012093">
    <property type="status" value="NOT_ANNOTATED_CDS"/>
    <property type="molecule type" value="Genomic_DNA"/>
</dbReference>
<feature type="compositionally biased region" description="Polar residues" evidence="1">
    <location>
        <begin position="1625"/>
        <end position="1640"/>
    </location>
</feature>
<feature type="region of interest" description="Disordered" evidence="1">
    <location>
        <begin position="1623"/>
        <end position="1663"/>
    </location>
</feature>